<feature type="domain" description="AB hydrolase-1" evidence="9">
    <location>
        <begin position="128"/>
        <end position="346"/>
    </location>
</feature>
<dbReference type="GO" id="GO:0008126">
    <property type="term" value="F:acetylesterase activity"/>
    <property type="evidence" value="ECO:0007669"/>
    <property type="project" value="TreeGrafter"/>
</dbReference>
<dbReference type="FunFam" id="3.40.50.1820:FF:000137">
    <property type="entry name" value="EEB1p Acyl-coenzymeA:ethanol O-acyltransferase"/>
    <property type="match status" value="1"/>
</dbReference>
<dbReference type="EC" id="2.3.1.84" evidence="6"/>
<comment type="similarity">
    <text evidence="1">Belongs to the AB hydrolase superfamily. AB hydrolase 4 family.</text>
</comment>
<dbReference type="GO" id="GO:0047372">
    <property type="term" value="F:monoacylglycerol lipase activity"/>
    <property type="evidence" value="ECO:0007669"/>
    <property type="project" value="TreeGrafter"/>
</dbReference>
<evidence type="ECO:0000259" key="9">
    <source>
        <dbReference type="Pfam" id="PF00561"/>
    </source>
</evidence>
<dbReference type="InterPro" id="IPR012020">
    <property type="entry name" value="ABHD4"/>
</dbReference>
<keyword evidence="3" id="KW-0378">Hydrolase</keyword>
<dbReference type="Pfam" id="PF00561">
    <property type="entry name" value="Abhydrolase_1"/>
    <property type="match status" value="1"/>
</dbReference>
<dbReference type="GO" id="GO:0051793">
    <property type="term" value="P:medium-chain fatty acid catabolic process"/>
    <property type="evidence" value="ECO:0007669"/>
    <property type="project" value="UniProtKB-ARBA"/>
</dbReference>
<evidence type="ECO:0000313" key="10">
    <source>
        <dbReference type="EMBL" id="KAF2746731.1"/>
    </source>
</evidence>
<feature type="active site" description="Charge relay system" evidence="8">
    <location>
        <position position="337"/>
    </location>
</feature>
<name>A0A6A6VBW7_9PLEO</name>
<organism evidence="10 11">
    <name type="scientific">Sporormia fimetaria CBS 119925</name>
    <dbReference type="NCBI Taxonomy" id="1340428"/>
    <lineage>
        <taxon>Eukaryota</taxon>
        <taxon>Fungi</taxon>
        <taxon>Dikarya</taxon>
        <taxon>Ascomycota</taxon>
        <taxon>Pezizomycotina</taxon>
        <taxon>Dothideomycetes</taxon>
        <taxon>Pleosporomycetidae</taxon>
        <taxon>Pleosporales</taxon>
        <taxon>Sporormiaceae</taxon>
        <taxon>Sporormia</taxon>
    </lineage>
</organism>
<dbReference type="Proteomes" id="UP000799440">
    <property type="component" value="Unassembled WGS sequence"/>
</dbReference>
<dbReference type="GO" id="GO:0051792">
    <property type="term" value="P:medium-chain fatty acid biosynthetic process"/>
    <property type="evidence" value="ECO:0007669"/>
    <property type="project" value="TreeGrafter"/>
</dbReference>
<dbReference type="PANTHER" id="PTHR10794:SF63">
    <property type="entry name" value="ALPHA_BETA HYDROLASE 1, ISOFORM A"/>
    <property type="match status" value="1"/>
</dbReference>
<evidence type="ECO:0000256" key="6">
    <source>
        <dbReference type="ARBA" id="ARBA00066969"/>
    </source>
</evidence>
<feature type="active site" description="Charge relay system" evidence="8">
    <location>
        <position position="366"/>
    </location>
</feature>
<dbReference type="InterPro" id="IPR029058">
    <property type="entry name" value="AB_hydrolase_fold"/>
</dbReference>
<feature type="active site" description="Charge relay system" evidence="8">
    <location>
        <position position="208"/>
    </location>
</feature>
<comment type="function">
    <text evidence="5">Displays enzymatic activity both for medium-chain fatty acid (MCFA) ethyl ester synthesis and hydrolysis (esterase activity). MCFA are toxic for yeast and this enzyme could thus be involved in their detoxification by esterification.</text>
</comment>
<dbReference type="SUPFAM" id="SSF53474">
    <property type="entry name" value="alpha/beta-Hydrolases"/>
    <property type="match status" value="1"/>
</dbReference>
<reference evidence="10" key="1">
    <citation type="journal article" date="2020" name="Stud. Mycol.">
        <title>101 Dothideomycetes genomes: a test case for predicting lifestyles and emergence of pathogens.</title>
        <authorList>
            <person name="Haridas S."/>
            <person name="Albert R."/>
            <person name="Binder M."/>
            <person name="Bloem J."/>
            <person name="Labutti K."/>
            <person name="Salamov A."/>
            <person name="Andreopoulos B."/>
            <person name="Baker S."/>
            <person name="Barry K."/>
            <person name="Bills G."/>
            <person name="Bluhm B."/>
            <person name="Cannon C."/>
            <person name="Castanera R."/>
            <person name="Culley D."/>
            <person name="Daum C."/>
            <person name="Ezra D."/>
            <person name="Gonzalez J."/>
            <person name="Henrissat B."/>
            <person name="Kuo A."/>
            <person name="Liang C."/>
            <person name="Lipzen A."/>
            <person name="Lutzoni F."/>
            <person name="Magnuson J."/>
            <person name="Mondo S."/>
            <person name="Nolan M."/>
            <person name="Ohm R."/>
            <person name="Pangilinan J."/>
            <person name="Park H.-J."/>
            <person name="Ramirez L."/>
            <person name="Alfaro M."/>
            <person name="Sun H."/>
            <person name="Tritt A."/>
            <person name="Yoshinaga Y."/>
            <person name="Zwiers L.-H."/>
            <person name="Turgeon B."/>
            <person name="Goodwin S."/>
            <person name="Spatafora J."/>
            <person name="Crous P."/>
            <person name="Grigoriev I."/>
        </authorList>
    </citation>
    <scope>NUCLEOTIDE SEQUENCE</scope>
    <source>
        <strain evidence="10">CBS 119925</strain>
    </source>
</reference>
<accession>A0A6A6VBW7</accession>
<evidence type="ECO:0000256" key="4">
    <source>
        <dbReference type="ARBA" id="ARBA00050620"/>
    </source>
</evidence>
<dbReference type="EMBL" id="MU006576">
    <property type="protein sequence ID" value="KAF2746731.1"/>
    <property type="molecule type" value="Genomic_DNA"/>
</dbReference>
<sequence length="426" mass="48037">MFDLTWLAGHAKTAFTHSPKTITLTTKAGVKQSFADFVRQVTPPCRLNPLLFNGHLQTMWTAVKEAGPPIYYKRRVFQSTHELYPGQFAVDFVVPVPEAFEPDEELPERTLYYSESEFEKVRKEDDTPMLVCLHGLSGGSHEVYLRHVVAPITAAGWECCVVNARGCALSKITTPQMFNARATWDVRQTVKWLRETFPNRPLYGIGFSLGANIITNYCAEEGEKCEFKAVIACSNPWNLELSNKGLQRSWLGSEVYSRTMGDNLKRLYGLHKDQMLKNPALKDEDIMACKYIHDFDRVVQCPTWGYPTEGAYYRDATSVDALTAIRIPFLGISAEDDPISAVEAIPYAEFKANPYAVLVTTNWGGHLSWFQLGGKRWFATAVADFLTNMHDNIDLNATAATNGIKTDAERKYPVWDPTNRRLTVPL</sequence>
<dbReference type="InterPro" id="IPR050960">
    <property type="entry name" value="AB_hydrolase_4_sf"/>
</dbReference>
<evidence type="ECO:0000256" key="2">
    <source>
        <dbReference type="ARBA" id="ARBA00022679"/>
    </source>
</evidence>
<keyword evidence="11" id="KW-1185">Reference proteome</keyword>
<comment type="catalytic activity">
    <reaction evidence="4">
        <text>an aliphatic alcohol + acetyl-CoA = an acetyl ester + CoA</text>
        <dbReference type="Rhea" id="RHEA:17229"/>
        <dbReference type="ChEBI" id="CHEBI:2571"/>
        <dbReference type="ChEBI" id="CHEBI:47622"/>
        <dbReference type="ChEBI" id="CHEBI:57287"/>
        <dbReference type="ChEBI" id="CHEBI:57288"/>
        <dbReference type="EC" id="2.3.1.84"/>
    </reaction>
</comment>
<evidence type="ECO:0000256" key="1">
    <source>
        <dbReference type="ARBA" id="ARBA00010884"/>
    </source>
</evidence>
<keyword evidence="2" id="KW-0808">Transferase</keyword>
<dbReference type="GO" id="GO:0004026">
    <property type="term" value="F:alcohol O-acetyltransferase activity"/>
    <property type="evidence" value="ECO:0007669"/>
    <property type="project" value="UniProtKB-EC"/>
</dbReference>
<dbReference type="InterPro" id="IPR000073">
    <property type="entry name" value="AB_hydrolase_1"/>
</dbReference>
<dbReference type="PANTHER" id="PTHR10794">
    <property type="entry name" value="ABHYDROLASE DOMAIN-CONTAINING PROTEIN"/>
    <property type="match status" value="1"/>
</dbReference>
<dbReference type="AlphaFoldDB" id="A0A6A6VBW7"/>
<evidence type="ECO:0000256" key="7">
    <source>
        <dbReference type="ARBA" id="ARBA00080774"/>
    </source>
</evidence>
<dbReference type="PIRSF" id="PIRSF005211">
    <property type="entry name" value="Ab_hydro_YheT"/>
    <property type="match status" value="1"/>
</dbReference>
<evidence type="ECO:0000313" key="11">
    <source>
        <dbReference type="Proteomes" id="UP000799440"/>
    </source>
</evidence>
<gene>
    <name evidence="10" type="ORF">M011DRAFT_404072</name>
</gene>
<proteinExistence type="inferred from homology"/>
<protein>
    <recommendedName>
        <fullName evidence="6">alcohol O-acetyltransferase</fullName>
        <ecNumber evidence="6">2.3.1.84</ecNumber>
    </recommendedName>
    <alternativeName>
        <fullName evidence="7">Alcohol O-acetyltransferase</fullName>
    </alternativeName>
</protein>
<dbReference type="Gene3D" id="3.40.50.1820">
    <property type="entry name" value="alpha/beta hydrolase"/>
    <property type="match status" value="1"/>
</dbReference>
<evidence type="ECO:0000256" key="8">
    <source>
        <dbReference type="PIRSR" id="PIRSR005211-1"/>
    </source>
</evidence>
<evidence type="ECO:0000256" key="3">
    <source>
        <dbReference type="ARBA" id="ARBA00022801"/>
    </source>
</evidence>
<dbReference type="OrthoDB" id="5954035at2759"/>
<evidence type="ECO:0000256" key="5">
    <source>
        <dbReference type="ARBA" id="ARBA00054277"/>
    </source>
</evidence>